<dbReference type="Pfam" id="PF23115">
    <property type="entry name" value="zf-C2H2_STOP2_3rd"/>
    <property type="match status" value="1"/>
</dbReference>
<evidence type="ECO:0000256" key="5">
    <source>
        <dbReference type="ARBA" id="ARBA00022833"/>
    </source>
</evidence>
<dbReference type="GO" id="GO:0008270">
    <property type="term" value="F:zinc ion binding"/>
    <property type="evidence" value="ECO:0007669"/>
    <property type="project" value="UniProtKB-KW"/>
</dbReference>
<dbReference type="InterPro" id="IPR018247">
    <property type="entry name" value="EF_Hand_1_Ca_BS"/>
</dbReference>
<dbReference type="PANTHER" id="PTHR46352:SF8">
    <property type="entry name" value="PROTEIN SENSITIVE TO PROTON RHIZOTOXICITY 2"/>
    <property type="match status" value="1"/>
</dbReference>
<keyword evidence="12" id="KW-1185">Reference proteome</keyword>
<evidence type="ECO:0000313" key="12">
    <source>
        <dbReference type="Proteomes" id="UP000026960"/>
    </source>
</evidence>
<reference evidence="11" key="1">
    <citation type="journal article" date="2009" name="Rice">
        <title>De Novo Next Generation Sequencing of Plant Genomes.</title>
        <authorList>
            <person name="Rounsley S."/>
            <person name="Marri P.R."/>
            <person name="Yu Y."/>
            <person name="He R."/>
            <person name="Sisneros N."/>
            <person name="Goicoechea J.L."/>
            <person name="Lee S.J."/>
            <person name="Angelova A."/>
            <person name="Kudrna D."/>
            <person name="Luo M."/>
            <person name="Affourtit J."/>
            <person name="Desany B."/>
            <person name="Knight J."/>
            <person name="Niazi F."/>
            <person name="Egholm M."/>
            <person name="Wing R.A."/>
        </authorList>
    </citation>
    <scope>NUCLEOTIDE SEQUENCE [LARGE SCALE GENOMIC DNA]</scope>
    <source>
        <strain evidence="11">cv. IRGC 105608</strain>
    </source>
</reference>
<evidence type="ECO:0000256" key="3">
    <source>
        <dbReference type="ARBA" id="ARBA00022737"/>
    </source>
</evidence>
<keyword evidence="6" id="KW-0805">Transcription regulation</keyword>
<dbReference type="eggNOG" id="KOG0205">
    <property type="taxonomic scope" value="Eukaryota"/>
</dbReference>
<dbReference type="SMART" id="SM00355">
    <property type="entry name" value="ZnF_C2H2"/>
    <property type="match status" value="3"/>
</dbReference>
<dbReference type="STRING" id="65489.A0A0D3FSF8"/>
<feature type="domain" description="C2H2-type" evidence="10">
    <location>
        <begin position="197"/>
        <end position="224"/>
    </location>
</feature>
<keyword evidence="4 9" id="KW-0863">Zinc-finger</keyword>
<dbReference type="InterPro" id="IPR055187">
    <property type="entry name" value="C2CH-3rd_BIRD-IDD"/>
</dbReference>
<dbReference type="GO" id="GO:0010044">
    <property type="term" value="P:response to aluminum ion"/>
    <property type="evidence" value="ECO:0007669"/>
    <property type="project" value="InterPro"/>
</dbReference>
<dbReference type="InterPro" id="IPR023298">
    <property type="entry name" value="ATPase_P-typ_TM_dom_sf"/>
</dbReference>
<dbReference type="Pfam" id="PF22995">
    <property type="entry name" value="C2CH-3rd_BIRD-IDD"/>
    <property type="match status" value="1"/>
</dbReference>
<evidence type="ECO:0000259" key="10">
    <source>
        <dbReference type="PROSITE" id="PS50157"/>
    </source>
</evidence>
<keyword evidence="7" id="KW-0804">Transcription</keyword>
<dbReference type="Gramene" id="OBART04G02230.1">
    <property type="protein sequence ID" value="OBART04G02230.1"/>
    <property type="gene ID" value="OBART04G02230"/>
</dbReference>
<dbReference type="InterPro" id="IPR013087">
    <property type="entry name" value="Znf_C2H2_type"/>
</dbReference>
<dbReference type="FunFam" id="3.30.160.60:FF:000145">
    <property type="entry name" value="Zinc finger protein 574"/>
    <property type="match status" value="1"/>
</dbReference>
<dbReference type="PROSITE" id="PS00028">
    <property type="entry name" value="ZINC_FINGER_C2H2_1"/>
    <property type="match status" value="1"/>
</dbReference>
<dbReference type="HOGENOM" id="CLU_029078_1_0_1"/>
<reference evidence="11" key="2">
    <citation type="submission" date="2015-03" db="UniProtKB">
        <authorList>
            <consortium name="EnsemblPlants"/>
        </authorList>
    </citation>
    <scope>IDENTIFICATION</scope>
</reference>
<dbReference type="PaxDb" id="65489-OBART04G02230.1"/>
<protein>
    <recommendedName>
        <fullName evidence="10">C2H2-type domain-containing protein</fullName>
    </recommendedName>
</protein>
<evidence type="ECO:0000256" key="4">
    <source>
        <dbReference type="ARBA" id="ARBA00022771"/>
    </source>
</evidence>
<evidence type="ECO:0000256" key="8">
    <source>
        <dbReference type="ARBA" id="ARBA00023242"/>
    </source>
</evidence>
<dbReference type="GO" id="GO:0005634">
    <property type="term" value="C:nucleus"/>
    <property type="evidence" value="ECO:0007669"/>
    <property type="project" value="UniProtKB-SubCell"/>
</dbReference>
<evidence type="ECO:0000256" key="2">
    <source>
        <dbReference type="ARBA" id="ARBA00022723"/>
    </source>
</evidence>
<dbReference type="GO" id="GO:0010447">
    <property type="term" value="P:response to acidic pH"/>
    <property type="evidence" value="ECO:0007669"/>
    <property type="project" value="InterPro"/>
</dbReference>
<dbReference type="eggNOG" id="KOG1721">
    <property type="taxonomic scope" value="Eukaryota"/>
</dbReference>
<dbReference type="InterPro" id="IPR036236">
    <property type="entry name" value="Znf_C2H2_sf"/>
</dbReference>
<dbReference type="Gene3D" id="1.20.1110.10">
    <property type="entry name" value="Calcium-transporting ATPase, transmembrane domain"/>
    <property type="match status" value="1"/>
</dbReference>
<dbReference type="AlphaFoldDB" id="A0A0D3FSF8"/>
<proteinExistence type="predicted"/>
<evidence type="ECO:0000256" key="6">
    <source>
        <dbReference type="ARBA" id="ARBA00023015"/>
    </source>
</evidence>
<name>A0A0D3FSF8_9ORYZ</name>
<comment type="subcellular location">
    <subcellularLocation>
        <location evidence="1">Nucleus</location>
    </subcellularLocation>
</comment>
<dbReference type="SUPFAM" id="SSF57667">
    <property type="entry name" value="beta-beta-alpha zinc fingers"/>
    <property type="match status" value="1"/>
</dbReference>
<organism evidence="11">
    <name type="scientific">Oryza barthii</name>
    <dbReference type="NCBI Taxonomy" id="65489"/>
    <lineage>
        <taxon>Eukaryota</taxon>
        <taxon>Viridiplantae</taxon>
        <taxon>Streptophyta</taxon>
        <taxon>Embryophyta</taxon>
        <taxon>Tracheophyta</taxon>
        <taxon>Spermatophyta</taxon>
        <taxon>Magnoliopsida</taxon>
        <taxon>Liliopsida</taxon>
        <taxon>Poales</taxon>
        <taxon>Poaceae</taxon>
        <taxon>BOP clade</taxon>
        <taxon>Oryzoideae</taxon>
        <taxon>Oryzeae</taxon>
        <taxon>Oryzinae</taxon>
        <taxon>Oryza</taxon>
    </lineage>
</organism>
<dbReference type="Pfam" id="PF23118">
    <property type="entry name" value="zf-C2H2_STOP2_C"/>
    <property type="match status" value="1"/>
</dbReference>
<keyword evidence="3" id="KW-0677">Repeat</keyword>
<keyword evidence="8" id="KW-0539">Nucleus</keyword>
<keyword evidence="2" id="KW-0479">Metal-binding</keyword>
<evidence type="ECO:0000313" key="11">
    <source>
        <dbReference type="EnsemblPlants" id="OBART04G02230.1"/>
    </source>
</evidence>
<dbReference type="Proteomes" id="UP000026960">
    <property type="component" value="Chromosome 4"/>
</dbReference>
<dbReference type="InterPro" id="IPR044300">
    <property type="entry name" value="STOP1/2"/>
</dbReference>
<dbReference type="PROSITE" id="PS50157">
    <property type="entry name" value="ZINC_FINGER_C2H2_2"/>
    <property type="match status" value="1"/>
</dbReference>
<keyword evidence="5" id="KW-0862">Zinc</keyword>
<evidence type="ECO:0000256" key="7">
    <source>
        <dbReference type="ARBA" id="ARBA00023163"/>
    </source>
</evidence>
<dbReference type="InterPro" id="IPR059161">
    <property type="entry name" value="Znf-C2H2_STOP1/2_3rd"/>
</dbReference>
<evidence type="ECO:0000256" key="9">
    <source>
        <dbReference type="PROSITE-ProRule" id="PRU00042"/>
    </source>
</evidence>
<dbReference type="PROSITE" id="PS00018">
    <property type="entry name" value="EF_HAND_1"/>
    <property type="match status" value="1"/>
</dbReference>
<dbReference type="PANTHER" id="PTHR46352">
    <property type="entry name" value="PROTEIN SENSITIVE TO PROTON RHIZOTOXICITY 1"/>
    <property type="match status" value="1"/>
</dbReference>
<evidence type="ECO:0000256" key="1">
    <source>
        <dbReference type="ARBA" id="ARBA00004123"/>
    </source>
</evidence>
<accession>A0A0D3FSF8</accession>
<dbReference type="SUPFAM" id="SSF81665">
    <property type="entry name" value="Calcium ATPase, transmembrane domain M"/>
    <property type="match status" value="1"/>
</dbReference>
<dbReference type="EnsemblPlants" id="OBART04G02230.1">
    <property type="protein sequence ID" value="OBART04G02230.1"/>
    <property type="gene ID" value="OBART04G02230"/>
</dbReference>
<dbReference type="Gene3D" id="3.30.160.60">
    <property type="entry name" value="Classic Zinc Finger"/>
    <property type="match status" value="1"/>
</dbReference>
<sequence>MNPQEFQFFQGVEQEMLLLSHGGGGAAAPAPAAASDDVLAYHVGVLRDKVQQLEPLVGMVVSPAAPHGHLRRDAAAMAASSACSVLQEITAAASAVAHRLEQASAASAAASFRRGVAFADDAHAGGEQMFAAGAHGGGEGGGDEADASLFHHQPTVFRAGATTTVAASSSGGGDDDGDGEVDVVELEASYLLARYTHYCQVCGKGFKRDANLRMHMRAHGDEYKTAAALASTAMKAALAAKRCWYSCPAEGCRWNRRHPRFQALKSVVCAKNHYRRSHCPKMYVCGRCGGKQFAVLSDLRTHEKHCGELRWLCSCGTFFSRKDKLMGHVALFAAGHAPVPVAPEASPSTTTTGTTTDRSREQVPHVFGFMWNPLSWVMEAAAIMAIVLANRGGKPPDWQDFVGIVTFLLINLTINFIEENNASNVAAALMACLARKAKVLPLTLNKLTVNKNFIDVRKKYILYSISIFISRLESVLKLELSVSAMRVLTPFCLVFLSVK</sequence>
<dbReference type="InterPro" id="IPR058196">
    <property type="entry name" value="zf-C2H2_STOP1/2_C"/>
</dbReference>